<evidence type="ECO:0000313" key="1">
    <source>
        <dbReference type="EMBL" id="KAK7270099.1"/>
    </source>
</evidence>
<dbReference type="Proteomes" id="UP001372338">
    <property type="component" value="Unassembled WGS sequence"/>
</dbReference>
<organism evidence="1 2">
    <name type="scientific">Crotalaria pallida</name>
    <name type="common">Smooth rattlebox</name>
    <name type="synonym">Crotalaria striata</name>
    <dbReference type="NCBI Taxonomy" id="3830"/>
    <lineage>
        <taxon>Eukaryota</taxon>
        <taxon>Viridiplantae</taxon>
        <taxon>Streptophyta</taxon>
        <taxon>Embryophyta</taxon>
        <taxon>Tracheophyta</taxon>
        <taxon>Spermatophyta</taxon>
        <taxon>Magnoliopsida</taxon>
        <taxon>eudicotyledons</taxon>
        <taxon>Gunneridae</taxon>
        <taxon>Pentapetalae</taxon>
        <taxon>rosids</taxon>
        <taxon>fabids</taxon>
        <taxon>Fabales</taxon>
        <taxon>Fabaceae</taxon>
        <taxon>Papilionoideae</taxon>
        <taxon>50 kb inversion clade</taxon>
        <taxon>genistoids sensu lato</taxon>
        <taxon>core genistoids</taxon>
        <taxon>Crotalarieae</taxon>
        <taxon>Crotalaria</taxon>
    </lineage>
</organism>
<sequence length="108" mass="11478">MLQVVDSPHIIGSFDSFSPEKVPIFGIDSHAAGVIANLFSGMDVAARTTFPMMKRAAMNCRWGLLSGDGGDSKKVVAEAGSNGDVAEAWLTVKKQLEALQLENGLLRS</sequence>
<proteinExistence type="predicted"/>
<dbReference type="PANTHER" id="PTHR34285">
    <property type="entry name" value="OS08G0510800 PROTEIN"/>
    <property type="match status" value="1"/>
</dbReference>
<reference evidence="1 2" key="1">
    <citation type="submission" date="2024-01" db="EMBL/GenBank/DDBJ databases">
        <title>The genomes of 5 underutilized Papilionoideae crops provide insights into root nodulation and disease resistanc.</title>
        <authorList>
            <person name="Yuan L."/>
        </authorList>
    </citation>
    <scope>NUCLEOTIDE SEQUENCE [LARGE SCALE GENOMIC DNA]</scope>
    <source>
        <strain evidence="1">ZHUSHIDOU_FW_LH</strain>
        <tissue evidence="1">Leaf</tissue>
    </source>
</reference>
<protein>
    <submittedName>
        <fullName evidence="1">Uncharacterized protein</fullName>
    </submittedName>
</protein>
<dbReference type="AlphaFoldDB" id="A0AAN9I9Q0"/>
<comment type="caution">
    <text evidence="1">The sequence shown here is derived from an EMBL/GenBank/DDBJ whole genome shotgun (WGS) entry which is preliminary data.</text>
</comment>
<keyword evidence="2" id="KW-1185">Reference proteome</keyword>
<dbReference type="PANTHER" id="PTHR34285:SF3">
    <property type="entry name" value="OS08G0510800 PROTEIN"/>
    <property type="match status" value="1"/>
</dbReference>
<dbReference type="EMBL" id="JAYWIO010000004">
    <property type="protein sequence ID" value="KAK7270099.1"/>
    <property type="molecule type" value="Genomic_DNA"/>
</dbReference>
<gene>
    <name evidence="1" type="ORF">RIF29_23000</name>
</gene>
<evidence type="ECO:0000313" key="2">
    <source>
        <dbReference type="Proteomes" id="UP001372338"/>
    </source>
</evidence>
<accession>A0AAN9I9Q0</accession>
<name>A0AAN9I9Q0_CROPI</name>